<dbReference type="PIRSF" id="PIRSF016481">
    <property type="entry name" value="Pilus_assembly_PilP"/>
    <property type="match status" value="1"/>
</dbReference>
<protein>
    <submittedName>
        <fullName evidence="2">Pilus assembly protein PilP</fullName>
    </submittedName>
</protein>
<feature type="signal peptide" evidence="1">
    <location>
        <begin position="1"/>
        <end position="22"/>
    </location>
</feature>
<keyword evidence="3" id="KW-1185">Reference proteome</keyword>
<dbReference type="EMBL" id="JBHSAF010000015">
    <property type="protein sequence ID" value="MFC3914772.1"/>
    <property type="molecule type" value="Genomic_DNA"/>
</dbReference>
<gene>
    <name evidence="2" type="ORF">ACFOSS_15085</name>
</gene>
<evidence type="ECO:0000313" key="3">
    <source>
        <dbReference type="Proteomes" id="UP001595692"/>
    </source>
</evidence>
<dbReference type="Proteomes" id="UP001595692">
    <property type="component" value="Unassembled WGS sequence"/>
</dbReference>
<sequence length="173" mass="19261">MTKNTPLLMIFCSVLLTACSGADDLQDYVTQVKARPPLPIEPLPVIKNFVPMKYEPHSDREPFVQPRPELAPAVQDLKKDCFQPAPRDKEPLEKYSLDNLNMSGTMGGAGGLWALISAKGEVYRVREGQYLGLNQGRITRVKPDGILLEEVIPDGKGCWTKRETKLNLVVAEQ</sequence>
<evidence type="ECO:0000256" key="1">
    <source>
        <dbReference type="SAM" id="SignalP"/>
    </source>
</evidence>
<name>A0ABV8CRD2_9GAMM</name>
<proteinExistence type="predicted"/>
<dbReference type="PROSITE" id="PS51257">
    <property type="entry name" value="PROKAR_LIPOPROTEIN"/>
    <property type="match status" value="1"/>
</dbReference>
<reference evidence="3" key="1">
    <citation type="journal article" date="2019" name="Int. J. Syst. Evol. Microbiol.">
        <title>The Global Catalogue of Microorganisms (GCM) 10K type strain sequencing project: providing services to taxonomists for standard genome sequencing and annotation.</title>
        <authorList>
            <consortium name="The Broad Institute Genomics Platform"/>
            <consortium name="The Broad Institute Genome Sequencing Center for Infectious Disease"/>
            <person name="Wu L."/>
            <person name="Ma J."/>
        </authorList>
    </citation>
    <scope>NUCLEOTIDE SEQUENCE [LARGE SCALE GENOMIC DNA]</scope>
    <source>
        <strain evidence="3">CCUG 54939</strain>
    </source>
</reference>
<dbReference type="InterPro" id="IPR007446">
    <property type="entry name" value="PilP"/>
</dbReference>
<dbReference type="RefSeq" id="WP_377154110.1">
    <property type="nucleotide sequence ID" value="NZ_JBHSAF010000015.1"/>
</dbReference>
<comment type="caution">
    <text evidence="2">The sequence shown here is derived from an EMBL/GenBank/DDBJ whole genome shotgun (WGS) entry which is preliminary data.</text>
</comment>
<keyword evidence="1" id="KW-0732">Signal</keyword>
<accession>A0ABV8CRD2</accession>
<organism evidence="2 3">
    <name type="scientific">Pseudaeromonas sharmana</name>
    <dbReference type="NCBI Taxonomy" id="328412"/>
    <lineage>
        <taxon>Bacteria</taxon>
        <taxon>Pseudomonadati</taxon>
        <taxon>Pseudomonadota</taxon>
        <taxon>Gammaproteobacteria</taxon>
        <taxon>Aeromonadales</taxon>
        <taxon>Aeromonadaceae</taxon>
        <taxon>Pseudaeromonas</taxon>
    </lineage>
</organism>
<feature type="chain" id="PRO_5045062170" evidence="1">
    <location>
        <begin position="23"/>
        <end position="173"/>
    </location>
</feature>
<dbReference type="Gene3D" id="2.30.30.830">
    <property type="match status" value="1"/>
</dbReference>
<dbReference type="Pfam" id="PF04351">
    <property type="entry name" value="PilP"/>
    <property type="match status" value="1"/>
</dbReference>
<evidence type="ECO:0000313" key="2">
    <source>
        <dbReference type="EMBL" id="MFC3914772.1"/>
    </source>
</evidence>